<dbReference type="Gene3D" id="3.40.430.10">
    <property type="entry name" value="Dihydrofolate Reductase, subunit A"/>
    <property type="match status" value="1"/>
</dbReference>
<keyword evidence="2" id="KW-0521">NADP</keyword>
<dbReference type="SUPFAM" id="SSF53597">
    <property type="entry name" value="Dihydrofolate reductase-like"/>
    <property type="match status" value="1"/>
</dbReference>
<dbReference type="InterPro" id="IPR024072">
    <property type="entry name" value="DHFR-like_dom_sf"/>
</dbReference>
<evidence type="ECO:0000256" key="3">
    <source>
        <dbReference type="ARBA" id="ARBA00023002"/>
    </source>
</evidence>
<protein>
    <submittedName>
        <fullName evidence="5">Pyrimidine reductase family protein</fullName>
    </submittedName>
</protein>
<dbReference type="PANTHER" id="PTHR38011">
    <property type="entry name" value="DIHYDROFOLATE REDUCTASE FAMILY PROTEIN (AFU_ORTHOLOGUE AFUA_8G06820)"/>
    <property type="match status" value="1"/>
</dbReference>
<dbReference type="PANTHER" id="PTHR38011:SF7">
    <property type="entry name" value="2,5-DIAMINO-6-RIBOSYLAMINO-4(3H)-PYRIMIDINONE 5'-PHOSPHATE REDUCTASE"/>
    <property type="match status" value="1"/>
</dbReference>
<comment type="caution">
    <text evidence="5">The sequence shown here is derived from an EMBL/GenBank/DDBJ whole genome shotgun (WGS) entry which is preliminary data.</text>
</comment>
<sequence>MTEPRIALLQGADGDLSDDEILALYAVPDRAPSWLRVNFVSSVDGAATSAGLSAGLGSAADRRVFDLLRRLSDVIVVGAGTVRAEGYGPMRLTPDAAAWRVANGLSEHPLFAIVSASLRLDPSSRIFTDAPVRPVIVTVEDAPVERVQALSAVADVLVAGRARVDTAPMLALLAARGLRQVHCEGGPHLLGDLIGDDAVDELCLTISPVLEGAGASRIAAGVDGHAQRALDLVHVLSSDGNLLLRYVRRQPQDGAEGIS</sequence>
<dbReference type="GO" id="GO:0009231">
    <property type="term" value="P:riboflavin biosynthetic process"/>
    <property type="evidence" value="ECO:0007669"/>
    <property type="project" value="InterPro"/>
</dbReference>
<dbReference type="NCBIfam" id="NF010663">
    <property type="entry name" value="PRK14059.1-1"/>
    <property type="match status" value="1"/>
</dbReference>
<dbReference type="RefSeq" id="WP_108962813.1">
    <property type="nucleotide sequence ID" value="NZ_QEFB01000007.1"/>
</dbReference>
<keyword evidence="6" id="KW-1185">Reference proteome</keyword>
<evidence type="ECO:0000256" key="1">
    <source>
        <dbReference type="ARBA" id="ARBA00005104"/>
    </source>
</evidence>
<keyword evidence="3" id="KW-0560">Oxidoreductase</keyword>
<comment type="pathway">
    <text evidence="1">Cofactor biosynthesis; riboflavin biosynthesis.</text>
</comment>
<evidence type="ECO:0000259" key="4">
    <source>
        <dbReference type="Pfam" id="PF01872"/>
    </source>
</evidence>
<dbReference type="AlphaFoldDB" id="A0A2U1TDH4"/>
<evidence type="ECO:0000256" key="2">
    <source>
        <dbReference type="ARBA" id="ARBA00022857"/>
    </source>
</evidence>
<organism evidence="5 6">
    <name type="scientific">Mycetocola zhujimingii</name>
    <dbReference type="NCBI Taxonomy" id="2079792"/>
    <lineage>
        <taxon>Bacteria</taxon>
        <taxon>Bacillati</taxon>
        <taxon>Actinomycetota</taxon>
        <taxon>Actinomycetes</taxon>
        <taxon>Micrococcales</taxon>
        <taxon>Microbacteriaceae</taxon>
        <taxon>Mycetocola</taxon>
    </lineage>
</organism>
<dbReference type="InterPro" id="IPR002734">
    <property type="entry name" value="RibDG_C"/>
</dbReference>
<dbReference type="Pfam" id="PF01872">
    <property type="entry name" value="RibD_C"/>
    <property type="match status" value="1"/>
</dbReference>
<feature type="domain" description="Bacterial bifunctional deaminase-reductase C-terminal" evidence="4">
    <location>
        <begin position="34"/>
        <end position="239"/>
    </location>
</feature>
<evidence type="ECO:0000313" key="5">
    <source>
        <dbReference type="EMBL" id="PWC06924.1"/>
    </source>
</evidence>
<reference evidence="6" key="1">
    <citation type="submission" date="2018-04" db="EMBL/GenBank/DDBJ databases">
        <authorList>
            <person name="Liu S."/>
            <person name="Wang Z."/>
            <person name="Li J."/>
        </authorList>
    </citation>
    <scope>NUCLEOTIDE SEQUENCE [LARGE SCALE GENOMIC DNA]</scope>
    <source>
        <strain evidence="6">622</strain>
    </source>
</reference>
<proteinExistence type="predicted"/>
<evidence type="ECO:0000313" key="6">
    <source>
        <dbReference type="Proteomes" id="UP000244962"/>
    </source>
</evidence>
<gene>
    <name evidence="5" type="ORF">DF223_08045</name>
</gene>
<dbReference type="InterPro" id="IPR050765">
    <property type="entry name" value="Riboflavin_Biosynth_HTPR"/>
</dbReference>
<dbReference type="EMBL" id="QEFB01000007">
    <property type="protein sequence ID" value="PWC06924.1"/>
    <property type="molecule type" value="Genomic_DNA"/>
</dbReference>
<dbReference type="GO" id="GO:0008703">
    <property type="term" value="F:5-amino-6-(5-phosphoribosylamino)uracil reductase activity"/>
    <property type="evidence" value="ECO:0007669"/>
    <property type="project" value="InterPro"/>
</dbReference>
<dbReference type="Proteomes" id="UP000244962">
    <property type="component" value="Unassembled WGS sequence"/>
</dbReference>
<accession>A0A2U1TDH4</accession>
<name>A0A2U1TDH4_9MICO</name>